<keyword evidence="3" id="KW-1185">Reference proteome</keyword>
<dbReference type="Proteomes" id="UP000324897">
    <property type="component" value="Chromosome 5"/>
</dbReference>
<feature type="region of interest" description="Disordered" evidence="1">
    <location>
        <begin position="55"/>
        <end position="128"/>
    </location>
</feature>
<dbReference type="Gramene" id="TVU46531">
    <property type="protein sequence ID" value="TVU46531"/>
    <property type="gene ID" value="EJB05_06072"/>
</dbReference>
<dbReference type="EMBL" id="RWGY01000004">
    <property type="protein sequence ID" value="TVU46531.1"/>
    <property type="molecule type" value="Genomic_DNA"/>
</dbReference>
<name>A0A5J9WER7_9POAL</name>
<comment type="caution">
    <text evidence="2">The sequence shown here is derived from an EMBL/GenBank/DDBJ whole genome shotgun (WGS) entry which is preliminary data.</text>
</comment>
<protein>
    <submittedName>
        <fullName evidence="2">Uncharacterized protein</fullName>
    </submittedName>
</protein>
<reference evidence="2 3" key="1">
    <citation type="journal article" date="2019" name="Sci. Rep.">
        <title>A high-quality genome of Eragrostis curvula grass provides insights into Poaceae evolution and supports new strategies to enhance forage quality.</title>
        <authorList>
            <person name="Carballo J."/>
            <person name="Santos B.A.C.M."/>
            <person name="Zappacosta D."/>
            <person name="Garbus I."/>
            <person name="Selva J.P."/>
            <person name="Gallo C.A."/>
            <person name="Diaz A."/>
            <person name="Albertini E."/>
            <person name="Caccamo M."/>
            <person name="Echenique V."/>
        </authorList>
    </citation>
    <scope>NUCLEOTIDE SEQUENCE [LARGE SCALE GENOMIC DNA]</scope>
    <source>
        <strain evidence="3">cv. Victoria</strain>
        <tissue evidence="2">Leaf</tissue>
    </source>
</reference>
<sequence>MVRAGRVELEPTRRSGGGISLSCAYERANAVEFVLEAHLLSPFAPASVLGRSIVGGLGGAGRGTRRRTGAERGEWRRQRTGRRHAMAAAHEASGGDGARGEARDGARGATEASSGGSVQGDDAWGDDRGWCARTRRRRRAGAGMAAGAVDWAEPLEEERITSGNRRPDAHEGEVRCSIGSCFSFAPMATVAMAASSRAFLCAPWLPPRLGDARDGEGEGRAVRAEAAVRVRIGGREEGEAEQEEKEMQVLCWRRCFAKNMQTTLDASHQSICL</sequence>
<dbReference type="AlphaFoldDB" id="A0A5J9WER7"/>
<feature type="non-terminal residue" evidence="2">
    <location>
        <position position="1"/>
    </location>
</feature>
<feature type="compositionally biased region" description="Basic and acidic residues" evidence="1">
    <location>
        <begin position="68"/>
        <end position="77"/>
    </location>
</feature>
<proteinExistence type="predicted"/>
<gene>
    <name evidence="2" type="ORF">EJB05_06072</name>
</gene>
<evidence type="ECO:0000313" key="3">
    <source>
        <dbReference type="Proteomes" id="UP000324897"/>
    </source>
</evidence>
<evidence type="ECO:0000256" key="1">
    <source>
        <dbReference type="SAM" id="MobiDB-lite"/>
    </source>
</evidence>
<organism evidence="2 3">
    <name type="scientific">Eragrostis curvula</name>
    <name type="common">weeping love grass</name>
    <dbReference type="NCBI Taxonomy" id="38414"/>
    <lineage>
        <taxon>Eukaryota</taxon>
        <taxon>Viridiplantae</taxon>
        <taxon>Streptophyta</taxon>
        <taxon>Embryophyta</taxon>
        <taxon>Tracheophyta</taxon>
        <taxon>Spermatophyta</taxon>
        <taxon>Magnoliopsida</taxon>
        <taxon>Liliopsida</taxon>
        <taxon>Poales</taxon>
        <taxon>Poaceae</taxon>
        <taxon>PACMAD clade</taxon>
        <taxon>Chloridoideae</taxon>
        <taxon>Eragrostideae</taxon>
        <taxon>Eragrostidinae</taxon>
        <taxon>Eragrostis</taxon>
    </lineage>
</organism>
<accession>A0A5J9WER7</accession>
<evidence type="ECO:0000313" key="2">
    <source>
        <dbReference type="EMBL" id="TVU46531.1"/>
    </source>
</evidence>